<sequence>MNFKFRVLSLLCASLGLVTISRAQTPTDGLMMPKGEICIAAIYENASWGRYWEGNFTRENANIGTFTRQMLMPMVVGGITDKINFIVSLPYVKTAATGGQMAGVEGIQDLSLSLKAQLVDKALGKGKLTGFTNLSFSTPASNYLSDYMPFSLGFGANELGLRAIGQYELDKGPYLRGSFAFLHRGTTEAERNFYFNDGAFYTSTMDVPDAIHGQLALGSWFLNKKLRVEASLITFRCATGDDIRAYNMPQPTNKVDFDRIEGFAQYYFTGGRGFGVIAYYNHMFSGRNMGQFSGFGLGMTYQFKAL</sequence>
<feature type="chain" id="PRO_5045653212" evidence="1">
    <location>
        <begin position="24"/>
        <end position="306"/>
    </location>
</feature>
<feature type="signal peptide" evidence="1">
    <location>
        <begin position="1"/>
        <end position="23"/>
    </location>
</feature>
<keyword evidence="1" id="KW-0732">Signal</keyword>
<evidence type="ECO:0000313" key="2">
    <source>
        <dbReference type="EMBL" id="MFC5191393.1"/>
    </source>
</evidence>
<organism evidence="2 3">
    <name type="scientific">Algoriphagus aquatilis</name>
    <dbReference type="NCBI Taxonomy" id="490186"/>
    <lineage>
        <taxon>Bacteria</taxon>
        <taxon>Pseudomonadati</taxon>
        <taxon>Bacteroidota</taxon>
        <taxon>Cytophagia</taxon>
        <taxon>Cytophagales</taxon>
        <taxon>Cyclobacteriaceae</taxon>
        <taxon>Algoriphagus</taxon>
    </lineage>
</organism>
<evidence type="ECO:0000256" key="1">
    <source>
        <dbReference type="SAM" id="SignalP"/>
    </source>
</evidence>
<keyword evidence="3" id="KW-1185">Reference proteome</keyword>
<reference evidence="3" key="1">
    <citation type="journal article" date="2019" name="Int. J. Syst. Evol. Microbiol.">
        <title>The Global Catalogue of Microorganisms (GCM) 10K type strain sequencing project: providing services to taxonomists for standard genome sequencing and annotation.</title>
        <authorList>
            <consortium name="The Broad Institute Genomics Platform"/>
            <consortium name="The Broad Institute Genome Sequencing Center for Infectious Disease"/>
            <person name="Wu L."/>
            <person name="Ma J."/>
        </authorList>
    </citation>
    <scope>NUCLEOTIDE SEQUENCE [LARGE SCALE GENOMIC DNA]</scope>
    <source>
        <strain evidence="3">CGMCC 1.7030</strain>
    </source>
</reference>
<dbReference type="Proteomes" id="UP001596163">
    <property type="component" value="Unassembled WGS sequence"/>
</dbReference>
<gene>
    <name evidence="2" type="ORF">ACFPIK_06410</name>
</gene>
<protein>
    <submittedName>
        <fullName evidence="2">Transporter</fullName>
    </submittedName>
</protein>
<name>A0ABW0BU64_9BACT</name>
<dbReference type="EMBL" id="JBHSKS010000004">
    <property type="protein sequence ID" value="MFC5191393.1"/>
    <property type="molecule type" value="Genomic_DNA"/>
</dbReference>
<proteinExistence type="predicted"/>
<accession>A0ABW0BU64</accession>
<evidence type="ECO:0000313" key="3">
    <source>
        <dbReference type="Proteomes" id="UP001596163"/>
    </source>
</evidence>
<comment type="caution">
    <text evidence="2">The sequence shown here is derived from an EMBL/GenBank/DDBJ whole genome shotgun (WGS) entry which is preliminary data.</text>
</comment>
<dbReference type="RefSeq" id="WP_377913406.1">
    <property type="nucleotide sequence ID" value="NZ_JBHSKS010000004.1"/>
</dbReference>